<feature type="domain" description="Glycosyl hydrolase family 13 catalytic" evidence="4">
    <location>
        <begin position="135"/>
        <end position="538"/>
    </location>
</feature>
<dbReference type="SMART" id="SM00642">
    <property type="entry name" value="Aamy"/>
    <property type="match status" value="1"/>
</dbReference>
<proteinExistence type="predicted"/>
<dbReference type="EMBL" id="CADCUR010000079">
    <property type="protein sequence ID" value="CAA9390956.1"/>
    <property type="molecule type" value="Genomic_DNA"/>
</dbReference>
<dbReference type="InterPro" id="IPR015171">
    <property type="entry name" value="Cyc-maltodext_N"/>
</dbReference>
<evidence type="ECO:0000313" key="5">
    <source>
        <dbReference type="EMBL" id="CAA9390956.1"/>
    </source>
</evidence>
<dbReference type="Pfam" id="PF09087">
    <property type="entry name" value="Cyc-maltodext_N"/>
    <property type="match status" value="1"/>
</dbReference>
<dbReference type="PANTHER" id="PTHR10357:SF210">
    <property type="entry name" value="MALTODEXTRIN GLUCOSIDASE"/>
    <property type="match status" value="1"/>
</dbReference>
<dbReference type="GO" id="GO:0031216">
    <property type="term" value="F:neopullulanase activity"/>
    <property type="evidence" value="ECO:0007669"/>
    <property type="project" value="UniProtKB-EC"/>
</dbReference>
<keyword evidence="3" id="KW-0732">Signal</keyword>
<dbReference type="SUPFAM" id="SSF81296">
    <property type="entry name" value="E set domains"/>
    <property type="match status" value="1"/>
</dbReference>
<name>A0A6J4NKU4_9BACT</name>
<evidence type="ECO:0000259" key="4">
    <source>
        <dbReference type="SMART" id="SM00642"/>
    </source>
</evidence>
<reference evidence="5" key="1">
    <citation type="submission" date="2020-02" db="EMBL/GenBank/DDBJ databases">
        <authorList>
            <person name="Meier V. D."/>
        </authorList>
    </citation>
    <scope>NUCLEOTIDE SEQUENCE</scope>
    <source>
        <strain evidence="5">AVDCRST_MAG74</strain>
    </source>
</reference>
<dbReference type="InterPro" id="IPR017853">
    <property type="entry name" value="GH"/>
</dbReference>
<dbReference type="Gene3D" id="2.60.40.10">
    <property type="entry name" value="Immunoglobulins"/>
    <property type="match status" value="1"/>
</dbReference>
<dbReference type="InterPro" id="IPR013780">
    <property type="entry name" value="Glyco_hydro_b"/>
</dbReference>
<protein>
    <submittedName>
        <fullName evidence="5">GH13 / GH13_2 / GH13_1 / GH13_36 / GH13_ 20 / GH13_19 / GH13_37 / GH13_23 / GH13_16 / GH13 _31 / GH13_40 / GH13_21 / GH13_17 / GH13_29 / GH1 3_4 / GH13_7 / GH13_38</fullName>
        <ecNumber evidence="5">3.2.1.135</ecNumber>
    </submittedName>
</protein>
<evidence type="ECO:0000256" key="2">
    <source>
        <dbReference type="ARBA" id="ARBA00023295"/>
    </source>
</evidence>
<dbReference type="EC" id="3.2.1.135" evidence="5"/>
<sequence length="631" mass="70873">MKNRLHYFIFLLLAVQCLLLTANAQTPTVEKIEPPSWWTNSSMKTVRVMIRGTNLTGAKVAASQTGGLQASNLKSSQNGHYLFFDVTIPESTRIGKYNFKIQTGGGSTDAAFEIFEPLPRTGNYQGFLPDDVIYFLMPDRFADGDPSNNDPPKSKGLYDRKMGRSYHGGDLQGVINNLDYIKSLGATAIWTTPVYDNNDVPDTKEVYPGMPYTTGYHGYGATDMYAVDEHLGDMAKLKEFVRKAHQSGLIVMQDQVVNHTGPYHVWANDPPTPTWFNGTVEKHLNNNWQKWTAMNPRATYQTQARNIDGWFIDILPDLNQNDPEVEKYLIQNTLWWIAQVGFDAVRMDTLPHVPRTFWAKWMTALKAEFPKVNVLGELYDSDPALLAYFQGGRVGHDKIDTRIDTLYDFGLFYPLRKAFAQGKPIREVSQMFAKDWLYPNSRVLTTFLGVHDMPRFMNEPGATIEGLKLAQTLIMTSRGTPLLYYGDEIAMPGGADPDNRRDFPGGFTGDSRNAFTAQGRTAQENEVWNHLAKLGTLRKELKPLQKGETFDLLDEEQQMAYARVFADQAVLMIFNNDAKTASVSFDVSMIKPFGANATLTNRLGKVSDVKIENGVVKLSIPARTAGIYTVK</sequence>
<dbReference type="Gene3D" id="3.20.20.80">
    <property type="entry name" value="Glycosidases"/>
    <property type="match status" value="1"/>
</dbReference>
<keyword evidence="1 5" id="KW-0378">Hydrolase</keyword>
<dbReference type="Pfam" id="PF00128">
    <property type="entry name" value="Alpha-amylase"/>
    <property type="match status" value="1"/>
</dbReference>
<evidence type="ECO:0000256" key="1">
    <source>
        <dbReference type="ARBA" id="ARBA00022801"/>
    </source>
</evidence>
<evidence type="ECO:0000256" key="3">
    <source>
        <dbReference type="SAM" id="SignalP"/>
    </source>
</evidence>
<dbReference type="Gene3D" id="2.60.40.1180">
    <property type="entry name" value="Golgi alpha-mannosidase II"/>
    <property type="match status" value="1"/>
</dbReference>
<feature type="signal peptide" evidence="3">
    <location>
        <begin position="1"/>
        <end position="24"/>
    </location>
</feature>
<gene>
    <name evidence="5" type="ORF">AVDCRST_MAG74-984</name>
</gene>
<dbReference type="InterPro" id="IPR006047">
    <property type="entry name" value="GH13_cat_dom"/>
</dbReference>
<dbReference type="PANTHER" id="PTHR10357">
    <property type="entry name" value="ALPHA-AMYLASE FAMILY MEMBER"/>
    <property type="match status" value="1"/>
</dbReference>
<dbReference type="InterPro" id="IPR014756">
    <property type="entry name" value="Ig_E-set"/>
</dbReference>
<accession>A0A6J4NKU4</accession>
<dbReference type="GO" id="GO:0005975">
    <property type="term" value="P:carbohydrate metabolic process"/>
    <property type="evidence" value="ECO:0007669"/>
    <property type="project" value="InterPro"/>
</dbReference>
<dbReference type="AlphaFoldDB" id="A0A6J4NKU4"/>
<organism evidence="5">
    <name type="scientific">uncultured Pyrinomonadaceae bacterium</name>
    <dbReference type="NCBI Taxonomy" id="2283094"/>
    <lineage>
        <taxon>Bacteria</taxon>
        <taxon>Pseudomonadati</taxon>
        <taxon>Acidobacteriota</taxon>
        <taxon>Blastocatellia</taxon>
        <taxon>Blastocatellales</taxon>
        <taxon>Pyrinomonadaceae</taxon>
        <taxon>environmental samples</taxon>
    </lineage>
</organism>
<dbReference type="SUPFAM" id="SSF51011">
    <property type="entry name" value="Glycosyl hydrolase domain"/>
    <property type="match status" value="1"/>
</dbReference>
<feature type="chain" id="PRO_5026787696" evidence="3">
    <location>
        <begin position="25"/>
        <end position="631"/>
    </location>
</feature>
<keyword evidence="2 5" id="KW-0326">Glycosidase</keyword>
<dbReference type="InterPro" id="IPR013783">
    <property type="entry name" value="Ig-like_fold"/>
</dbReference>
<dbReference type="SUPFAM" id="SSF51445">
    <property type="entry name" value="(Trans)glycosidases"/>
    <property type="match status" value="1"/>
</dbReference>